<dbReference type="EMBL" id="JAVBIK010000001">
    <property type="protein sequence ID" value="MDT7518415.1"/>
    <property type="molecule type" value="Genomic_DNA"/>
</dbReference>
<keyword evidence="13" id="KW-1185">Reference proteome</keyword>
<dbReference type="InterPro" id="IPR011527">
    <property type="entry name" value="ABC1_TM_dom"/>
</dbReference>
<keyword evidence="4" id="KW-0547">Nucleotide-binding</keyword>
<dbReference type="PANTHER" id="PTHR24221">
    <property type="entry name" value="ATP-BINDING CASSETTE SUB-FAMILY B"/>
    <property type="match status" value="1"/>
</dbReference>
<dbReference type="InterPro" id="IPR017871">
    <property type="entry name" value="ABC_transporter-like_CS"/>
</dbReference>
<protein>
    <submittedName>
        <fullName evidence="12">Type I secretion system permease/ATPase</fullName>
    </submittedName>
</protein>
<organism evidence="12 13">
    <name type="scientific">Rhodoferax potami</name>
    <dbReference type="NCBI Taxonomy" id="3068338"/>
    <lineage>
        <taxon>Bacteria</taxon>
        <taxon>Pseudomonadati</taxon>
        <taxon>Pseudomonadota</taxon>
        <taxon>Betaproteobacteria</taxon>
        <taxon>Burkholderiales</taxon>
        <taxon>Comamonadaceae</taxon>
        <taxon>Rhodoferax</taxon>
    </lineage>
</organism>
<feature type="domain" description="ABC transporter" evidence="10">
    <location>
        <begin position="332"/>
        <end position="567"/>
    </location>
</feature>
<feature type="compositionally biased region" description="Pro residues" evidence="8">
    <location>
        <begin position="616"/>
        <end position="625"/>
    </location>
</feature>
<dbReference type="InterPro" id="IPR039421">
    <property type="entry name" value="Type_1_exporter"/>
</dbReference>
<keyword evidence="3 9" id="KW-0812">Transmembrane</keyword>
<evidence type="ECO:0000313" key="12">
    <source>
        <dbReference type="EMBL" id="MDT7518415.1"/>
    </source>
</evidence>
<keyword evidence="6 9" id="KW-1133">Transmembrane helix</keyword>
<accession>A0ABU3KKW3</accession>
<comment type="subcellular location">
    <subcellularLocation>
        <location evidence="1">Cell membrane</location>
        <topology evidence="1">Multi-pass membrane protein</topology>
    </subcellularLocation>
</comment>
<feature type="transmembrane region" description="Helical" evidence="9">
    <location>
        <begin position="21"/>
        <end position="39"/>
    </location>
</feature>
<evidence type="ECO:0000256" key="2">
    <source>
        <dbReference type="ARBA" id="ARBA00022475"/>
    </source>
</evidence>
<dbReference type="SMART" id="SM00382">
    <property type="entry name" value="AAA"/>
    <property type="match status" value="1"/>
</dbReference>
<dbReference type="NCBIfam" id="TIGR01842">
    <property type="entry name" value="type_I_sec_PrtD"/>
    <property type="match status" value="1"/>
</dbReference>
<keyword evidence="5" id="KW-0067">ATP-binding</keyword>
<dbReference type="InterPro" id="IPR003593">
    <property type="entry name" value="AAA+_ATPase"/>
</dbReference>
<dbReference type="Pfam" id="PF00005">
    <property type="entry name" value="ABC_tran"/>
    <property type="match status" value="1"/>
</dbReference>
<dbReference type="InterPro" id="IPR027417">
    <property type="entry name" value="P-loop_NTPase"/>
</dbReference>
<dbReference type="PROSITE" id="PS00211">
    <property type="entry name" value="ABC_TRANSPORTER_1"/>
    <property type="match status" value="1"/>
</dbReference>
<feature type="transmembrane region" description="Helical" evidence="9">
    <location>
        <begin position="59"/>
        <end position="77"/>
    </location>
</feature>
<dbReference type="PROSITE" id="PS50929">
    <property type="entry name" value="ABC_TM1F"/>
    <property type="match status" value="1"/>
</dbReference>
<evidence type="ECO:0000256" key="7">
    <source>
        <dbReference type="ARBA" id="ARBA00023136"/>
    </source>
</evidence>
<feature type="compositionally biased region" description="Low complexity" evidence="8">
    <location>
        <begin position="592"/>
        <end position="615"/>
    </location>
</feature>
<evidence type="ECO:0000256" key="6">
    <source>
        <dbReference type="ARBA" id="ARBA00022989"/>
    </source>
</evidence>
<dbReference type="Gene3D" id="1.20.1560.10">
    <property type="entry name" value="ABC transporter type 1, transmembrane domain"/>
    <property type="match status" value="1"/>
</dbReference>
<evidence type="ECO:0000256" key="8">
    <source>
        <dbReference type="SAM" id="MobiDB-lite"/>
    </source>
</evidence>
<dbReference type="SUPFAM" id="SSF52540">
    <property type="entry name" value="P-loop containing nucleoside triphosphate hydrolases"/>
    <property type="match status" value="1"/>
</dbReference>
<dbReference type="PROSITE" id="PS50893">
    <property type="entry name" value="ABC_TRANSPORTER_2"/>
    <property type="match status" value="1"/>
</dbReference>
<evidence type="ECO:0000259" key="10">
    <source>
        <dbReference type="PROSITE" id="PS50893"/>
    </source>
</evidence>
<keyword evidence="7 9" id="KW-0472">Membrane</keyword>
<evidence type="ECO:0000256" key="5">
    <source>
        <dbReference type="ARBA" id="ARBA00022840"/>
    </source>
</evidence>
<comment type="caution">
    <text evidence="12">The sequence shown here is derived from an EMBL/GenBank/DDBJ whole genome shotgun (WGS) entry which is preliminary data.</text>
</comment>
<dbReference type="RefSeq" id="WP_313874174.1">
    <property type="nucleotide sequence ID" value="NZ_JAVBIK010000001.1"/>
</dbReference>
<feature type="region of interest" description="Disordered" evidence="8">
    <location>
        <begin position="559"/>
        <end position="642"/>
    </location>
</feature>
<dbReference type="Pfam" id="PF00664">
    <property type="entry name" value="ABC_membrane"/>
    <property type="match status" value="1"/>
</dbReference>
<dbReference type="Proteomes" id="UP001321700">
    <property type="component" value="Unassembled WGS sequence"/>
</dbReference>
<feature type="domain" description="ABC transmembrane type-1" evidence="11">
    <location>
        <begin position="24"/>
        <end position="301"/>
    </location>
</feature>
<dbReference type="PANTHER" id="PTHR24221:SF248">
    <property type="entry name" value="ABC TRANSPORTER TRANSMEMBRANE REGION"/>
    <property type="match status" value="1"/>
</dbReference>
<keyword evidence="2" id="KW-1003">Cell membrane</keyword>
<dbReference type="InterPro" id="IPR003439">
    <property type="entry name" value="ABC_transporter-like_ATP-bd"/>
</dbReference>
<dbReference type="SUPFAM" id="SSF90123">
    <property type="entry name" value="ABC transporter transmembrane region"/>
    <property type="match status" value="1"/>
</dbReference>
<sequence length="642" mass="67863">MASTPSAPPDELRHALRQLRTAFVTVAVFSGFLNLMMLAPSLYMMQVYDRVLGSRNETTLLVLTLLVVGAFLFMAALETIRAWVLVRVSARLDHLMGLRVLGATYERMLRQPGNSSTQPLHDLTTLRQTLTGPGLIAIFDAPWAPLYLLIIASFSTEAAAFTLAGALVLVAITWLNQKLAKAALDEAQKYNMQSQRELSSHLQNVEVIEAMGMLGPIQRRWQGLHTQEIGLQARASDRAAVMESLTRFVRMAMQSLALGLAALLVLDGRMTGGMMIAVSLLTSRALAPAEGLVGNWASLAAARSAYQRLREMLQAFPSRPQSMSLPAPSGQVAFENVVTAAPGGRAAILKQISFQIQAGDAVAVIGASGAGKSTLARLLVGIWPALSGTVRLDGADLFRWNKQELGPFIGYLPQDIELFDGTVAENIARFGDIDPQQVVVAAQRVGFHEQILRLPQGYDTPVGAAGAALSGGQRQRIALARALYGDPVLVVLDEPNSNLDDAGEKALTDAIKDLSSRGRTSVIITHRPSALGAANKLLVLREGTVAAYGPREEVLAALNGRPMEPPPAPPAAANSAGPPRGMTPPVLVNRQPPAVTAAPAEAAPAKPVPAAATAAPPAPAAPAPAAPEGASGMPPFNLKFGD</sequence>
<evidence type="ECO:0000259" key="11">
    <source>
        <dbReference type="PROSITE" id="PS50929"/>
    </source>
</evidence>
<evidence type="ECO:0000256" key="3">
    <source>
        <dbReference type="ARBA" id="ARBA00022692"/>
    </source>
</evidence>
<evidence type="ECO:0000313" key="13">
    <source>
        <dbReference type="Proteomes" id="UP001321700"/>
    </source>
</evidence>
<dbReference type="InterPro" id="IPR010128">
    <property type="entry name" value="ATPase_T1SS_PrtD-like"/>
</dbReference>
<evidence type="ECO:0000256" key="4">
    <source>
        <dbReference type="ARBA" id="ARBA00022741"/>
    </source>
</evidence>
<dbReference type="Gene3D" id="3.40.50.300">
    <property type="entry name" value="P-loop containing nucleotide triphosphate hydrolases"/>
    <property type="match status" value="1"/>
</dbReference>
<gene>
    <name evidence="12" type="ORF">RAE19_06790</name>
</gene>
<evidence type="ECO:0000256" key="1">
    <source>
        <dbReference type="ARBA" id="ARBA00004651"/>
    </source>
</evidence>
<feature type="transmembrane region" description="Helical" evidence="9">
    <location>
        <begin position="146"/>
        <end position="175"/>
    </location>
</feature>
<name>A0ABU3KKW3_9BURK</name>
<evidence type="ECO:0000256" key="9">
    <source>
        <dbReference type="SAM" id="Phobius"/>
    </source>
</evidence>
<dbReference type="InterPro" id="IPR036640">
    <property type="entry name" value="ABC1_TM_sf"/>
</dbReference>
<reference evidence="12 13" key="1">
    <citation type="submission" date="2023-08" db="EMBL/GenBank/DDBJ databases">
        <title>Rhodoferax potami sp. nov. and Rhodoferax mekongensis sp. nov., isolated from the Mekong River in Thailand.</title>
        <authorList>
            <person name="Kitikhun S."/>
            <person name="Charoenyingcharoen P."/>
            <person name="Siriarchawattana P."/>
            <person name="Likhitrattanapisal S."/>
            <person name="Nilsakha T."/>
            <person name="Chanpet A."/>
            <person name="Rattanawaree P."/>
            <person name="Ingsriswang S."/>
        </authorList>
    </citation>
    <scope>NUCLEOTIDE SEQUENCE [LARGE SCALE GENOMIC DNA]</scope>
    <source>
        <strain evidence="12 13">TBRC 17660</strain>
    </source>
</reference>
<proteinExistence type="predicted"/>